<dbReference type="AlphaFoldDB" id="A0A9X5I7T9"/>
<proteinExistence type="predicted"/>
<protein>
    <submittedName>
        <fullName evidence="1">Uncharacterized protein</fullName>
    </submittedName>
</protein>
<name>A0A9X5I7T9_9CYAN</name>
<sequence length="73" mass="8191">MPPIVEVRFICQGGELLAMLLSSGLCRRDARHGVASGEKRHSLTLALSLCLRRSDRMGYQEEMVKYIKVLGRS</sequence>
<reference evidence="1 2" key="1">
    <citation type="journal article" date="2015" name="Genome Announc.">
        <title>Draft Genome Sequence of the Terrestrial Cyanobacterium Scytonema millei VB511283, Isolated from Eastern India.</title>
        <authorList>
            <person name="Sen D."/>
            <person name="Chandrababunaidu M.M."/>
            <person name="Singh D."/>
            <person name="Sanghi N."/>
            <person name="Ghorai A."/>
            <person name="Mishra G.P."/>
            <person name="Madduluri M."/>
            <person name="Adhikary S.P."/>
            <person name="Tripathy S."/>
        </authorList>
    </citation>
    <scope>NUCLEOTIDE SEQUENCE [LARGE SCALE GENOMIC DNA]</scope>
    <source>
        <strain evidence="1 2">VB511283</strain>
    </source>
</reference>
<keyword evidence="2" id="KW-1185">Reference proteome</keyword>
<gene>
    <name evidence="1" type="ORF">QH73_0024260</name>
</gene>
<organism evidence="1 2">
    <name type="scientific">Scytonema millei VB511283</name>
    <dbReference type="NCBI Taxonomy" id="1245923"/>
    <lineage>
        <taxon>Bacteria</taxon>
        <taxon>Bacillati</taxon>
        <taxon>Cyanobacteriota</taxon>
        <taxon>Cyanophyceae</taxon>
        <taxon>Nostocales</taxon>
        <taxon>Scytonemataceae</taxon>
        <taxon>Scytonema</taxon>
    </lineage>
</organism>
<evidence type="ECO:0000313" key="2">
    <source>
        <dbReference type="Proteomes" id="UP000031532"/>
    </source>
</evidence>
<evidence type="ECO:0000313" key="1">
    <source>
        <dbReference type="EMBL" id="NHC37712.1"/>
    </source>
</evidence>
<accession>A0A9X5I7T9</accession>
<comment type="caution">
    <text evidence="1">The sequence shown here is derived from an EMBL/GenBank/DDBJ whole genome shotgun (WGS) entry which is preliminary data.</text>
</comment>
<dbReference type="EMBL" id="JTJC03000010">
    <property type="protein sequence ID" value="NHC37712.1"/>
    <property type="molecule type" value="Genomic_DNA"/>
</dbReference>
<dbReference type="Proteomes" id="UP000031532">
    <property type="component" value="Unassembled WGS sequence"/>
</dbReference>